<comment type="similarity">
    <text evidence="2">Belongs to the SusD family.</text>
</comment>
<dbReference type="InterPro" id="IPR033985">
    <property type="entry name" value="SusD-like_N"/>
</dbReference>
<dbReference type="Proteomes" id="UP001501411">
    <property type="component" value="Unassembled WGS sequence"/>
</dbReference>
<feature type="domain" description="RagB/SusD" evidence="6">
    <location>
        <begin position="300"/>
        <end position="523"/>
    </location>
</feature>
<gene>
    <name evidence="8" type="ORF">GCM10023231_39700</name>
</gene>
<evidence type="ECO:0000259" key="6">
    <source>
        <dbReference type="Pfam" id="PF07980"/>
    </source>
</evidence>
<dbReference type="InterPro" id="IPR011990">
    <property type="entry name" value="TPR-like_helical_dom_sf"/>
</dbReference>
<comment type="caution">
    <text evidence="8">The sequence shown here is derived from an EMBL/GenBank/DDBJ whole genome shotgun (WGS) entry which is preliminary data.</text>
</comment>
<dbReference type="InterPro" id="IPR012944">
    <property type="entry name" value="SusD_RagB_dom"/>
</dbReference>
<dbReference type="Pfam" id="PF14322">
    <property type="entry name" value="SusD-like_3"/>
    <property type="match status" value="1"/>
</dbReference>
<evidence type="ECO:0000256" key="2">
    <source>
        <dbReference type="ARBA" id="ARBA00006275"/>
    </source>
</evidence>
<organism evidence="8 9">
    <name type="scientific">Olivibacter ginsenosidimutans</name>
    <dbReference type="NCBI Taxonomy" id="1176537"/>
    <lineage>
        <taxon>Bacteria</taxon>
        <taxon>Pseudomonadati</taxon>
        <taxon>Bacteroidota</taxon>
        <taxon>Sphingobacteriia</taxon>
        <taxon>Sphingobacteriales</taxon>
        <taxon>Sphingobacteriaceae</taxon>
        <taxon>Olivibacter</taxon>
    </lineage>
</organism>
<keyword evidence="3" id="KW-0732">Signal</keyword>
<evidence type="ECO:0000256" key="4">
    <source>
        <dbReference type="ARBA" id="ARBA00023136"/>
    </source>
</evidence>
<accession>A0ABP9C953</accession>
<evidence type="ECO:0000256" key="3">
    <source>
        <dbReference type="ARBA" id="ARBA00022729"/>
    </source>
</evidence>
<keyword evidence="4" id="KW-0472">Membrane</keyword>
<dbReference type="SUPFAM" id="SSF48452">
    <property type="entry name" value="TPR-like"/>
    <property type="match status" value="1"/>
</dbReference>
<evidence type="ECO:0000256" key="1">
    <source>
        <dbReference type="ARBA" id="ARBA00004442"/>
    </source>
</evidence>
<comment type="subcellular location">
    <subcellularLocation>
        <location evidence="1">Cell outer membrane</location>
    </subcellularLocation>
</comment>
<dbReference type="Pfam" id="PF07980">
    <property type="entry name" value="SusD_RagB"/>
    <property type="match status" value="1"/>
</dbReference>
<keyword evidence="5" id="KW-0998">Cell outer membrane</keyword>
<dbReference type="Gene3D" id="1.25.40.390">
    <property type="match status" value="1"/>
</dbReference>
<evidence type="ECO:0000313" key="8">
    <source>
        <dbReference type="EMBL" id="GAA4806561.1"/>
    </source>
</evidence>
<proteinExistence type="inferred from homology"/>
<dbReference type="EMBL" id="BAABIQ010000044">
    <property type="protein sequence ID" value="GAA4806561.1"/>
    <property type="molecule type" value="Genomic_DNA"/>
</dbReference>
<dbReference type="CDD" id="cd08977">
    <property type="entry name" value="SusD"/>
    <property type="match status" value="1"/>
</dbReference>
<keyword evidence="9" id="KW-1185">Reference proteome</keyword>
<evidence type="ECO:0000256" key="5">
    <source>
        <dbReference type="ARBA" id="ARBA00023237"/>
    </source>
</evidence>
<name>A0ABP9C953_9SPHI</name>
<sequence>MNHHKYIAITLFASIILGACNPDLLDRDPDYKYTESTFWQTEETANAALSSIYAELTYKGLFGGEATPLWEEGATPNVYCYSTSEGFDAIGRSQQSASTEGVIANRWKQCYQGIGRANTLFARIGDVGLDEEKQSLMEGEAYFLRALFYFELATYYGGVPLILDAPDPDTQTSLPRNTREEVIQQILADLETAAERLPVKQTGANTGRATKGAALALKARVLLYEASPLFNENNSTEKWQAAADAAKAVIDLAGDAGYDLFADYRGLFLPENENNQEVIFDVQYIFPDVTHSFDLIDAQYNTNAPLQDLIDAYEMKNGLAITDPASGYNAEKPYENRDPRLEATVVYPGALYKGEPASASYYKQTGYAMKKYSIYDKETPPADKKDLKGGQSETNFIILRYADILVMYAEALNEIDPGNPAILESLNKIRKRVNMPAITAGKSQEAMREIIRKERRIEFVGEALYYNDIRRWKTAETVMNAPIKTWKNSVIETRKFNKARDYWWPIPQVELDLNPNLKQNPNY</sequence>
<feature type="domain" description="SusD-like N-terminal" evidence="7">
    <location>
        <begin position="83"/>
        <end position="223"/>
    </location>
</feature>
<protein>
    <submittedName>
        <fullName evidence="8">RagB/SusD family nutrient uptake outer membrane protein</fullName>
    </submittedName>
</protein>
<evidence type="ECO:0000259" key="7">
    <source>
        <dbReference type="Pfam" id="PF14322"/>
    </source>
</evidence>
<dbReference type="PROSITE" id="PS51257">
    <property type="entry name" value="PROKAR_LIPOPROTEIN"/>
    <property type="match status" value="1"/>
</dbReference>
<reference evidence="9" key="1">
    <citation type="journal article" date="2019" name="Int. J. Syst. Evol. Microbiol.">
        <title>The Global Catalogue of Microorganisms (GCM) 10K type strain sequencing project: providing services to taxonomists for standard genome sequencing and annotation.</title>
        <authorList>
            <consortium name="The Broad Institute Genomics Platform"/>
            <consortium name="The Broad Institute Genome Sequencing Center for Infectious Disease"/>
            <person name="Wu L."/>
            <person name="Ma J."/>
        </authorList>
    </citation>
    <scope>NUCLEOTIDE SEQUENCE [LARGE SCALE GENOMIC DNA]</scope>
    <source>
        <strain evidence="9">JCM 18200</strain>
    </source>
</reference>
<evidence type="ECO:0000313" key="9">
    <source>
        <dbReference type="Proteomes" id="UP001501411"/>
    </source>
</evidence>